<keyword evidence="12" id="KW-0732">Signal</keyword>
<keyword evidence="5 11" id="KW-0812">Transmembrane</keyword>
<evidence type="ECO:0000259" key="13">
    <source>
        <dbReference type="Pfam" id="PF00137"/>
    </source>
</evidence>
<keyword evidence="6" id="KW-0375">Hydrogen ion transport</keyword>
<keyword evidence="4" id="KW-0138">CF(0)</keyword>
<keyword evidence="10 11" id="KW-0472">Membrane</keyword>
<evidence type="ECO:0000256" key="12">
    <source>
        <dbReference type="SAM" id="SignalP"/>
    </source>
</evidence>
<comment type="subcellular location">
    <subcellularLocation>
        <location evidence="1">Membrane</location>
        <topology evidence="1">Multi-pass membrane protein</topology>
    </subcellularLocation>
</comment>
<keyword evidence="8" id="KW-0406">Ion transport</keyword>
<feature type="transmembrane region" description="Helical" evidence="11">
    <location>
        <begin position="83"/>
        <end position="107"/>
    </location>
</feature>
<evidence type="ECO:0000256" key="7">
    <source>
        <dbReference type="ARBA" id="ARBA00022989"/>
    </source>
</evidence>
<name>A0ABR5SCM7_9BACT</name>
<evidence type="ECO:0000256" key="2">
    <source>
        <dbReference type="ARBA" id="ARBA00006704"/>
    </source>
</evidence>
<evidence type="ECO:0000256" key="4">
    <source>
        <dbReference type="ARBA" id="ARBA00022547"/>
    </source>
</evidence>
<evidence type="ECO:0000256" key="11">
    <source>
        <dbReference type="SAM" id="Phobius"/>
    </source>
</evidence>
<reference evidence="14 15" key="1">
    <citation type="submission" date="2015-11" db="EMBL/GenBank/DDBJ databases">
        <authorList>
            <person name="Lin W."/>
        </authorList>
    </citation>
    <scope>NUCLEOTIDE SEQUENCE [LARGE SCALE GENOMIC DNA]</scope>
    <source>
        <strain evidence="14 15">HCH-1</strain>
    </source>
</reference>
<evidence type="ECO:0000256" key="1">
    <source>
        <dbReference type="ARBA" id="ARBA00004141"/>
    </source>
</evidence>
<dbReference type="CDD" id="cd18121">
    <property type="entry name" value="ATP-synt_Fo_c"/>
    <property type="match status" value="1"/>
</dbReference>
<comment type="similarity">
    <text evidence="2">Belongs to the ATPase C chain family.</text>
</comment>
<feature type="signal peptide" evidence="12">
    <location>
        <begin position="1"/>
        <end position="25"/>
    </location>
</feature>
<dbReference type="InterPro" id="IPR038662">
    <property type="entry name" value="ATP_synth_F0_csu_sf"/>
</dbReference>
<feature type="domain" description="V-ATPase proteolipid subunit C-like" evidence="13">
    <location>
        <begin position="43"/>
        <end position="103"/>
    </location>
</feature>
<organism evidence="14 15">
    <name type="scientific">Candidatus Magnetominusculus xianensis</name>
    <dbReference type="NCBI Taxonomy" id="1748249"/>
    <lineage>
        <taxon>Bacteria</taxon>
        <taxon>Pseudomonadati</taxon>
        <taxon>Nitrospirota</taxon>
        <taxon>Nitrospiria</taxon>
        <taxon>Nitrospirales</taxon>
        <taxon>Nitrospiraceae</taxon>
        <taxon>Candidatus Magnetominusculus</taxon>
    </lineage>
</organism>
<keyword evidence="15" id="KW-1185">Reference proteome</keyword>
<dbReference type="RefSeq" id="WP_236861742.1">
    <property type="nucleotide sequence ID" value="NZ_LNQR01000100.1"/>
</dbReference>
<keyword evidence="9" id="KW-0446">Lipid-binding</keyword>
<dbReference type="InterPro" id="IPR020537">
    <property type="entry name" value="ATP_synth_F0_csu_DDCD_BS"/>
</dbReference>
<feature type="chain" id="PRO_5046185977" evidence="12">
    <location>
        <begin position="26"/>
        <end position="113"/>
    </location>
</feature>
<feature type="transmembrane region" description="Helical" evidence="11">
    <location>
        <begin position="41"/>
        <end position="71"/>
    </location>
</feature>
<evidence type="ECO:0000256" key="5">
    <source>
        <dbReference type="ARBA" id="ARBA00022692"/>
    </source>
</evidence>
<comment type="caution">
    <text evidence="14">The sequence shown here is derived from an EMBL/GenBank/DDBJ whole genome shotgun (WGS) entry which is preliminary data.</text>
</comment>
<keyword evidence="3" id="KW-0813">Transport</keyword>
<dbReference type="Proteomes" id="UP000060487">
    <property type="component" value="Unassembled WGS sequence"/>
</dbReference>
<proteinExistence type="inferred from homology"/>
<dbReference type="EMBL" id="LNQR01000100">
    <property type="protein sequence ID" value="KWT81162.1"/>
    <property type="molecule type" value="Genomic_DNA"/>
</dbReference>
<sequence length="113" mass="11919">MMSKRKFVLTLTLAFLTLPAAVLYAENPAITISITDRGLTATGAVIGISLAAFGSSIAQAIGLFAACNSIARNPQVCQKITSTLIVGLAMIESLCIYAFLLCLGLLVSQKMFF</sequence>
<evidence type="ECO:0000313" key="14">
    <source>
        <dbReference type="EMBL" id="KWT81162.1"/>
    </source>
</evidence>
<gene>
    <name evidence="14" type="ORF">ASN18_2586</name>
</gene>
<dbReference type="Pfam" id="PF00137">
    <property type="entry name" value="ATP-synt_C"/>
    <property type="match status" value="1"/>
</dbReference>
<dbReference type="SUPFAM" id="SSF81333">
    <property type="entry name" value="F1F0 ATP synthase subunit C"/>
    <property type="match status" value="1"/>
</dbReference>
<dbReference type="InterPro" id="IPR035921">
    <property type="entry name" value="F/V-ATP_Csub_sf"/>
</dbReference>
<accession>A0ABR5SCM7</accession>
<evidence type="ECO:0000313" key="15">
    <source>
        <dbReference type="Proteomes" id="UP000060487"/>
    </source>
</evidence>
<evidence type="ECO:0000256" key="3">
    <source>
        <dbReference type="ARBA" id="ARBA00022448"/>
    </source>
</evidence>
<evidence type="ECO:0000256" key="10">
    <source>
        <dbReference type="ARBA" id="ARBA00023136"/>
    </source>
</evidence>
<protein>
    <submittedName>
        <fullName evidence="14">ATP synthase F0 subunit C</fullName>
    </submittedName>
</protein>
<dbReference type="InterPro" id="IPR002379">
    <property type="entry name" value="ATPase_proteolipid_c-like_dom"/>
</dbReference>
<evidence type="ECO:0000256" key="8">
    <source>
        <dbReference type="ARBA" id="ARBA00023065"/>
    </source>
</evidence>
<keyword evidence="7 11" id="KW-1133">Transmembrane helix</keyword>
<evidence type="ECO:0000256" key="9">
    <source>
        <dbReference type="ARBA" id="ARBA00023121"/>
    </source>
</evidence>
<dbReference type="Gene3D" id="1.20.20.10">
    <property type="entry name" value="F1F0 ATP synthase subunit C"/>
    <property type="match status" value="1"/>
</dbReference>
<dbReference type="PROSITE" id="PS00605">
    <property type="entry name" value="ATPASE_C"/>
    <property type="match status" value="1"/>
</dbReference>
<evidence type="ECO:0000256" key="6">
    <source>
        <dbReference type="ARBA" id="ARBA00022781"/>
    </source>
</evidence>